<evidence type="ECO:0000256" key="1">
    <source>
        <dbReference type="SAM" id="SignalP"/>
    </source>
</evidence>
<accession>S9RGT9</accession>
<name>S9RGT9_9RHOB</name>
<dbReference type="AlphaFoldDB" id="S9RGT9"/>
<protein>
    <submittedName>
        <fullName evidence="2">Uncharacterized protein</fullName>
    </submittedName>
</protein>
<dbReference type="HOGENOM" id="CLU_2070233_0_0_5"/>
<evidence type="ECO:0000313" key="2">
    <source>
        <dbReference type="EMBL" id="EPX77305.1"/>
    </source>
</evidence>
<feature type="chain" id="PRO_5004555856" evidence="1">
    <location>
        <begin position="18"/>
        <end position="118"/>
    </location>
</feature>
<organism evidence="2 3">
    <name type="scientific">Litoreibacter arenae DSM 19593</name>
    <dbReference type="NCBI Taxonomy" id="1123360"/>
    <lineage>
        <taxon>Bacteria</taxon>
        <taxon>Pseudomonadati</taxon>
        <taxon>Pseudomonadota</taxon>
        <taxon>Alphaproteobacteria</taxon>
        <taxon>Rhodobacterales</taxon>
        <taxon>Roseobacteraceae</taxon>
        <taxon>Litoreibacter</taxon>
    </lineage>
</organism>
<sequence length="118" mass="12687">MKAAAFALLLLPLPAHATYMSDCIIEGVVTNTPVLELPNDADAEGPAFEFRVTGSKPPPDGARNDGDCRAFMDEVLAVTLPSGSAMPVQGDRLTLRLMEFDTEDIPRTRTFTLAPPAR</sequence>
<keyword evidence="3" id="KW-1185">Reference proteome</keyword>
<dbReference type="Proteomes" id="UP000015351">
    <property type="component" value="Unassembled WGS sequence"/>
</dbReference>
<evidence type="ECO:0000313" key="3">
    <source>
        <dbReference type="Proteomes" id="UP000015351"/>
    </source>
</evidence>
<dbReference type="OrthoDB" id="8666418at2"/>
<keyword evidence="1" id="KW-0732">Signal</keyword>
<comment type="caution">
    <text evidence="2">The sequence shown here is derived from an EMBL/GenBank/DDBJ whole genome shotgun (WGS) entry which is preliminary data.</text>
</comment>
<dbReference type="RefSeq" id="WP_021102376.1">
    <property type="nucleotide sequence ID" value="NZ_KE557314.1"/>
</dbReference>
<feature type="signal peptide" evidence="1">
    <location>
        <begin position="1"/>
        <end position="17"/>
    </location>
</feature>
<dbReference type="STRING" id="1123360.thalar_03027"/>
<gene>
    <name evidence="2" type="ORF">thalar_03027</name>
</gene>
<dbReference type="EMBL" id="AONI01000015">
    <property type="protein sequence ID" value="EPX77305.1"/>
    <property type="molecule type" value="Genomic_DNA"/>
</dbReference>
<proteinExistence type="predicted"/>
<reference evidence="3" key="1">
    <citation type="journal article" date="2013" name="Stand. Genomic Sci.">
        <title>Genome sequence of the Litoreibacter arenae type strain (DSM 19593(T)), a member of the Roseobacter clade isolated from sea sand.</title>
        <authorList>
            <person name="Riedel T."/>
            <person name="Fiebig A."/>
            <person name="Petersen J."/>
            <person name="Gronow S."/>
            <person name="Kyrpides N.C."/>
            <person name="Goker M."/>
            <person name="Klenk H.P."/>
        </authorList>
    </citation>
    <scope>NUCLEOTIDE SEQUENCE [LARGE SCALE GENOMIC DNA]</scope>
    <source>
        <strain evidence="3">DSM 19593</strain>
    </source>
</reference>